<proteinExistence type="predicted"/>
<accession>A0A7X0RLG3</accession>
<dbReference type="AlphaFoldDB" id="A0A7X0RLG3"/>
<reference evidence="2 3" key="1">
    <citation type="submission" date="2020-08" db="EMBL/GenBank/DDBJ databases">
        <title>Cohnella phylogeny.</title>
        <authorList>
            <person name="Dunlap C."/>
        </authorList>
    </citation>
    <scope>NUCLEOTIDE SEQUENCE [LARGE SCALE GENOMIC DNA]</scope>
    <source>
        <strain evidence="2 3">DSM 28246</strain>
    </source>
</reference>
<organism evidence="2 3">
    <name type="scientific">Cohnella nanjingensis</name>
    <dbReference type="NCBI Taxonomy" id="1387779"/>
    <lineage>
        <taxon>Bacteria</taxon>
        <taxon>Bacillati</taxon>
        <taxon>Bacillota</taxon>
        <taxon>Bacilli</taxon>
        <taxon>Bacillales</taxon>
        <taxon>Paenibacillaceae</taxon>
        <taxon>Cohnella</taxon>
    </lineage>
</organism>
<keyword evidence="1" id="KW-0812">Transmembrane</keyword>
<sequence length="148" mass="15740">MLIIGTFEHSLELEQALAAVERIGVNPARILAVGMDASTDPRTVAGKRTVDGVEVGLACATALAVIGSSVGFILAWGPIVWGLIAALAGFAIGYALRSLGSKRTGSHRRPRTPWPEVTVFVECLDEQSQEIRGILRRYGALSTGCHTR</sequence>
<gene>
    <name evidence="2" type="ORF">H7C19_02935</name>
</gene>
<dbReference type="RefSeq" id="WP_185141084.1">
    <property type="nucleotide sequence ID" value="NZ_JACJVP010000003.1"/>
</dbReference>
<evidence type="ECO:0000313" key="3">
    <source>
        <dbReference type="Proteomes" id="UP000547209"/>
    </source>
</evidence>
<comment type="caution">
    <text evidence="2">The sequence shown here is derived from an EMBL/GenBank/DDBJ whole genome shotgun (WGS) entry which is preliminary data.</text>
</comment>
<keyword evidence="1" id="KW-1133">Transmembrane helix</keyword>
<dbReference type="EMBL" id="JACJVP010000003">
    <property type="protein sequence ID" value="MBB6669635.1"/>
    <property type="molecule type" value="Genomic_DNA"/>
</dbReference>
<evidence type="ECO:0000313" key="2">
    <source>
        <dbReference type="EMBL" id="MBB6669635.1"/>
    </source>
</evidence>
<feature type="transmembrane region" description="Helical" evidence="1">
    <location>
        <begin position="79"/>
        <end position="99"/>
    </location>
</feature>
<keyword evidence="3" id="KW-1185">Reference proteome</keyword>
<evidence type="ECO:0008006" key="4">
    <source>
        <dbReference type="Google" id="ProtNLM"/>
    </source>
</evidence>
<protein>
    <recommendedName>
        <fullName evidence="4">DUF1269 domain-containing protein</fullName>
    </recommendedName>
</protein>
<evidence type="ECO:0000256" key="1">
    <source>
        <dbReference type="SAM" id="Phobius"/>
    </source>
</evidence>
<dbReference type="Proteomes" id="UP000547209">
    <property type="component" value="Unassembled WGS sequence"/>
</dbReference>
<feature type="transmembrane region" description="Helical" evidence="1">
    <location>
        <begin position="55"/>
        <end position="73"/>
    </location>
</feature>
<keyword evidence="1" id="KW-0472">Membrane</keyword>
<name>A0A7X0RLG3_9BACL</name>